<reference evidence="3" key="2">
    <citation type="submission" date="2020-11" db="EMBL/GenBank/DDBJ databases">
        <authorList>
            <person name="McCartney M.A."/>
            <person name="Auch B."/>
            <person name="Kono T."/>
            <person name="Mallez S."/>
            <person name="Becker A."/>
            <person name="Gohl D.M."/>
            <person name="Silverstein K.A.T."/>
            <person name="Koren S."/>
            <person name="Bechman K.B."/>
            <person name="Herman A."/>
            <person name="Abrahante J.E."/>
            <person name="Garbe J."/>
        </authorList>
    </citation>
    <scope>NUCLEOTIDE SEQUENCE</scope>
    <source>
        <strain evidence="3">Duluth1</strain>
        <tissue evidence="3">Whole animal</tissue>
    </source>
</reference>
<proteinExistence type="predicted"/>
<evidence type="ECO:0000256" key="1">
    <source>
        <dbReference type="SAM" id="MobiDB-lite"/>
    </source>
</evidence>
<keyword evidence="4" id="KW-1185">Reference proteome</keyword>
<keyword evidence="2" id="KW-1133">Transmembrane helix</keyword>
<protein>
    <submittedName>
        <fullName evidence="3">Uncharacterized protein</fullName>
    </submittedName>
</protein>
<dbReference type="AlphaFoldDB" id="A0A9D4H799"/>
<dbReference type="EMBL" id="JAIWYP010000004">
    <property type="protein sequence ID" value="KAH3829587.1"/>
    <property type="molecule type" value="Genomic_DNA"/>
</dbReference>
<feature type="region of interest" description="Disordered" evidence="1">
    <location>
        <begin position="157"/>
        <end position="207"/>
    </location>
</feature>
<keyword evidence="2" id="KW-0812">Transmembrane</keyword>
<organism evidence="3 4">
    <name type="scientific">Dreissena polymorpha</name>
    <name type="common">Zebra mussel</name>
    <name type="synonym">Mytilus polymorpha</name>
    <dbReference type="NCBI Taxonomy" id="45954"/>
    <lineage>
        <taxon>Eukaryota</taxon>
        <taxon>Metazoa</taxon>
        <taxon>Spiralia</taxon>
        <taxon>Lophotrochozoa</taxon>
        <taxon>Mollusca</taxon>
        <taxon>Bivalvia</taxon>
        <taxon>Autobranchia</taxon>
        <taxon>Heteroconchia</taxon>
        <taxon>Euheterodonta</taxon>
        <taxon>Imparidentia</taxon>
        <taxon>Neoheterodontei</taxon>
        <taxon>Myida</taxon>
        <taxon>Dreissenoidea</taxon>
        <taxon>Dreissenidae</taxon>
        <taxon>Dreissena</taxon>
    </lineage>
</organism>
<evidence type="ECO:0000313" key="4">
    <source>
        <dbReference type="Proteomes" id="UP000828390"/>
    </source>
</evidence>
<keyword evidence="2" id="KW-0472">Membrane</keyword>
<dbReference type="Proteomes" id="UP000828390">
    <property type="component" value="Unassembled WGS sequence"/>
</dbReference>
<evidence type="ECO:0000256" key="2">
    <source>
        <dbReference type="SAM" id="Phobius"/>
    </source>
</evidence>
<name>A0A9D4H799_DREPO</name>
<feature type="transmembrane region" description="Helical" evidence="2">
    <location>
        <begin position="223"/>
        <end position="247"/>
    </location>
</feature>
<feature type="compositionally biased region" description="Low complexity" evidence="1">
    <location>
        <begin position="157"/>
        <end position="180"/>
    </location>
</feature>
<feature type="compositionally biased region" description="Polar residues" evidence="1">
    <location>
        <begin position="181"/>
        <end position="203"/>
    </location>
</feature>
<accession>A0A9D4H799</accession>
<comment type="caution">
    <text evidence="3">The sequence shown here is derived from an EMBL/GenBank/DDBJ whole genome shotgun (WGS) entry which is preliminary data.</text>
</comment>
<sequence length="251" mass="25939">MCSDPKTCGDCVSDKDNCTSDANFTGPTFLPGGFNSTTSPILARDNSTTDMGNATDSWLNTNASSTVALNKTTDNQHDFSTLVSSTSTTTTIEELATSSLSSSTTSASFPVTYPSTTTETTPSTTTAAKTTTTAAAPTTETSTVTIQVAPISTLPTTTTTSLTTSSSSSSSSSLTTTTSTHVTTKPNDTPSPTVSRLPISTSGGIRPTTVEETATRIEKVSAVWPYILAGVLGALAIAALIIFMVYLRHKK</sequence>
<gene>
    <name evidence="3" type="ORF">DPMN_102813</name>
</gene>
<evidence type="ECO:0000313" key="3">
    <source>
        <dbReference type="EMBL" id="KAH3829587.1"/>
    </source>
</evidence>
<reference evidence="3" key="1">
    <citation type="journal article" date="2019" name="bioRxiv">
        <title>The Genome of the Zebra Mussel, Dreissena polymorpha: A Resource for Invasive Species Research.</title>
        <authorList>
            <person name="McCartney M.A."/>
            <person name="Auch B."/>
            <person name="Kono T."/>
            <person name="Mallez S."/>
            <person name="Zhang Y."/>
            <person name="Obille A."/>
            <person name="Becker A."/>
            <person name="Abrahante J.E."/>
            <person name="Garbe J."/>
            <person name="Badalamenti J.P."/>
            <person name="Herman A."/>
            <person name="Mangelson H."/>
            <person name="Liachko I."/>
            <person name="Sullivan S."/>
            <person name="Sone E.D."/>
            <person name="Koren S."/>
            <person name="Silverstein K.A.T."/>
            <person name="Beckman K.B."/>
            <person name="Gohl D.M."/>
        </authorList>
    </citation>
    <scope>NUCLEOTIDE SEQUENCE</scope>
    <source>
        <strain evidence="3">Duluth1</strain>
        <tissue evidence="3">Whole animal</tissue>
    </source>
</reference>
<feature type="region of interest" description="Disordered" evidence="1">
    <location>
        <begin position="98"/>
        <end position="141"/>
    </location>
</feature>